<evidence type="ECO:0000256" key="1">
    <source>
        <dbReference type="SAM" id="MobiDB-lite"/>
    </source>
</evidence>
<feature type="region of interest" description="Disordered" evidence="1">
    <location>
        <begin position="33"/>
        <end position="53"/>
    </location>
</feature>
<dbReference type="EMBL" id="JAUJYO010000018">
    <property type="protein sequence ID" value="KAK1290112.1"/>
    <property type="molecule type" value="Genomic_DNA"/>
</dbReference>
<gene>
    <name evidence="2" type="ORF">QJS10_CPB18g01873</name>
</gene>
<evidence type="ECO:0000313" key="2">
    <source>
        <dbReference type="EMBL" id="KAK1290112.1"/>
    </source>
</evidence>
<name>A0AAV9CMW3_ACOCL</name>
<reference evidence="2" key="1">
    <citation type="journal article" date="2023" name="Nat. Commun.">
        <title>Diploid and tetraploid genomes of Acorus and the evolution of monocots.</title>
        <authorList>
            <person name="Ma L."/>
            <person name="Liu K.W."/>
            <person name="Li Z."/>
            <person name="Hsiao Y.Y."/>
            <person name="Qi Y."/>
            <person name="Fu T."/>
            <person name="Tang G.D."/>
            <person name="Zhang D."/>
            <person name="Sun W.H."/>
            <person name="Liu D.K."/>
            <person name="Li Y."/>
            <person name="Chen G.Z."/>
            <person name="Liu X.D."/>
            <person name="Liao X.Y."/>
            <person name="Jiang Y.T."/>
            <person name="Yu X."/>
            <person name="Hao Y."/>
            <person name="Huang J."/>
            <person name="Zhao X.W."/>
            <person name="Ke S."/>
            <person name="Chen Y.Y."/>
            <person name="Wu W.L."/>
            <person name="Hsu J.L."/>
            <person name="Lin Y.F."/>
            <person name="Huang M.D."/>
            <person name="Li C.Y."/>
            <person name="Huang L."/>
            <person name="Wang Z.W."/>
            <person name="Zhao X."/>
            <person name="Zhong W.Y."/>
            <person name="Peng D.H."/>
            <person name="Ahmad S."/>
            <person name="Lan S."/>
            <person name="Zhang J.S."/>
            <person name="Tsai W.C."/>
            <person name="Van de Peer Y."/>
            <person name="Liu Z.J."/>
        </authorList>
    </citation>
    <scope>NUCLEOTIDE SEQUENCE</scope>
    <source>
        <strain evidence="2">CP</strain>
    </source>
</reference>
<dbReference type="AlphaFoldDB" id="A0AAV9CMW3"/>
<comment type="caution">
    <text evidence="2">The sequence shown here is derived from an EMBL/GenBank/DDBJ whole genome shotgun (WGS) entry which is preliminary data.</text>
</comment>
<evidence type="ECO:0000313" key="3">
    <source>
        <dbReference type="Proteomes" id="UP001180020"/>
    </source>
</evidence>
<organism evidence="2 3">
    <name type="scientific">Acorus calamus</name>
    <name type="common">Sweet flag</name>
    <dbReference type="NCBI Taxonomy" id="4465"/>
    <lineage>
        <taxon>Eukaryota</taxon>
        <taxon>Viridiplantae</taxon>
        <taxon>Streptophyta</taxon>
        <taxon>Embryophyta</taxon>
        <taxon>Tracheophyta</taxon>
        <taxon>Spermatophyta</taxon>
        <taxon>Magnoliopsida</taxon>
        <taxon>Liliopsida</taxon>
        <taxon>Acoraceae</taxon>
        <taxon>Acorus</taxon>
    </lineage>
</organism>
<accession>A0AAV9CMW3</accession>
<keyword evidence="3" id="KW-1185">Reference proteome</keyword>
<dbReference type="Proteomes" id="UP001180020">
    <property type="component" value="Unassembled WGS sequence"/>
</dbReference>
<sequence length="53" mass="5908">METRTAKKEELFMRAEEVEPMRKVDEAEAKRVAAEEKSTGVAEARAVGKGENI</sequence>
<reference evidence="2" key="2">
    <citation type="submission" date="2023-06" db="EMBL/GenBank/DDBJ databases">
        <authorList>
            <person name="Ma L."/>
            <person name="Liu K.-W."/>
            <person name="Li Z."/>
            <person name="Hsiao Y.-Y."/>
            <person name="Qi Y."/>
            <person name="Fu T."/>
            <person name="Tang G."/>
            <person name="Zhang D."/>
            <person name="Sun W.-H."/>
            <person name="Liu D.-K."/>
            <person name="Li Y."/>
            <person name="Chen G.-Z."/>
            <person name="Liu X.-D."/>
            <person name="Liao X.-Y."/>
            <person name="Jiang Y.-T."/>
            <person name="Yu X."/>
            <person name="Hao Y."/>
            <person name="Huang J."/>
            <person name="Zhao X.-W."/>
            <person name="Ke S."/>
            <person name="Chen Y.-Y."/>
            <person name="Wu W.-L."/>
            <person name="Hsu J.-L."/>
            <person name="Lin Y.-F."/>
            <person name="Huang M.-D."/>
            <person name="Li C.-Y."/>
            <person name="Huang L."/>
            <person name="Wang Z.-W."/>
            <person name="Zhao X."/>
            <person name="Zhong W.-Y."/>
            <person name="Peng D.-H."/>
            <person name="Ahmad S."/>
            <person name="Lan S."/>
            <person name="Zhang J.-S."/>
            <person name="Tsai W.-C."/>
            <person name="Van De Peer Y."/>
            <person name="Liu Z.-J."/>
        </authorList>
    </citation>
    <scope>NUCLEOTIDE SEQUENCE</scope>
    <source>
        <strain evidence="2">CP</strain>
        <tissue evidence="2">Leaves</tissue>
    </source>
</reference>
<protein>
    <submittedName>
        <fullName evidence="2">Uncharacterized protein</fullName>
    </submittedName>
</protein>
<proteinExistence type="predicted"/>